<feature type="compositionally biased region" description="Acidic residues" evidence="1">
    <location>
        <begin position="72"/>
        <end position="88"/>
    </location>
</feature>
<sequence length="88" mass="9820">MAMSSAASERNFSTMGFIHSKLRNALVARTIEKLVFIKLNLGAFYDYPTLDNDVVEYDNENNDDAVTALDDSAPEDAMESDDEDFVSM</sequence>
<feature type="region of interest" description="Disordered" evidence="1">
    <location>
        <begin position="64"/>
        <end position="88"/>
    </location>
</feature>
<evidence type="ECO:0000313" key="3">
    <source>
        <dbReference type="EMBL" id="CAK9193520.1"/>
    </source>
</evidence>
<dbReference type="Proteomes" id="UP001497512">
    <property type="component" value="Chromosome 10"/>
</dbReference>
<dbReference type="InterPro" id="IPR012337">
    <property type="entry name" value="RNaseH-like_sf"/>
</dbReference>
<keyword evidence="4" id="KW-1185">Reference proteome</keyword>
<dbReference type="Pfam" id="PF05699">
    <property type="entry name" value="Dimer_Tnp_hAT"/>
    <property type="match status" value="1"/>
</dbReference>
<accession>A0ABP0TD34</accession>
<dbReference type="InterPro" id="IPR008906">
    <property type="entry name" value="HATC_C_dom"/>
</dbReference>
<protein>
    <recommendedName>
        <fullName evidence="2">HAT C-terminal dimerisation domain-containing protein</fullName>
    </recommendedName>
</protein>
<gene>
    <name evidence="3" type="ORF">CSSPTR1EN2_LOCUS2061</name>
</gene>
<feature type="domain" description="HAT C-terminal dimerisation" evidence="2">
    <location>
        <begin position="3"/>
        <end position="41"/>
    </location>
</feature>
<evidence type="ECO:0000256" key="1">
    <source>
        <dbReference type="SAM" id="MobiDB-lite"/>
    </source>
</evidence>
<name>A0ABP0TD34_9BRYO</name>
<proteinExistence type="predicted"/>
<reference evidence="3" key="1">
    <citation type="submission" date="2024-02" db="EMBL/GenBank/DDBJ databases">
        <authorList>
            <consortium name="ELIXIR-Norway"/>
            <consortium name="Elixir Norway"/>
        </authorList>
    </citation>
    <scope>NUCLEOTIDE SEQUENCE</scope>
</reference>
<evidence type="ECO:0000259" key="2">
    <source>
        <dbReference type="Pfam" id="PF05699"/>
    </source>
</evidence>
<evidence type="ECO:0000313" key="4">
    <source>
        <dbReference type="Proteomes" id="UP001497512"/>
    </source>
</evidence>
<dbReference type="EMBL" id="OZ019902">
    <property type="protein sequence ID" value="CAK9193520.1"/>
    <property type="molecule type" value="Genomic_DNA"/>
</dbReference>
<dbReference type="SUPFAM" id="SSF53098">
    <property type="entry name" value="Ribonuclease H-like"/>
    <property type="match status" value="1"/>
</dbReference>
<organism evidence="3 4">
    <name type="scientific">Sphagnum troendelagicum</name>
    <dbReference type="NCBI Taxonomy" id="128251"/>
    <lineage>
        <taxon>Eukaryota</taxon>
        <taxon>Viridiplantae</taxon>
        <taxon>Streptophyta</taxon>
        <taxon>Embryophyta</taxon>
        <taxon>Bryophyta</taxon>
        <taxon>Sphagnophytina</taxon>
        <taxon>Sphagnopsida</taxon>
        <taxon>Sphagnales</taxon>
        <taxon>Sphagnaceae</taxon>
        <taxon>Sphagnum</taxon>
    </lineage>
</organism>